<organism evidence="1 2">
    <name type="scientific">Brevibacillus choshinensis</name>
    <dbReference type="NCBI Taxonomy" id="54911"/>
    <lineage>
        <taxon>Bacteria</taxon>
        <taxon>Bacillati</taxon>
        <taxon>Bacillota</taxon>
        <taxon>Bacilli</taxon>
        <taxon>Bacillales</taxon>
        <taxon>Paenibacillaceae</taxon>
        <taxon>Brevibacillus</taxon>
    </lineage>
</organism>
<protein>
    <recommendedName>
        <fullName evidence="3">ParB/Sulfiredoxin domain-containing protein</fullName>
    </recommendedName>
</protein>
<dbReference type="RefSeq" id="WP_203353753.1">
    <property type="nucleotide sequence ID" value="NZ_CP069127.1"/>
</dbReference>
<dbReference type="EMBL" id="CP069127">
    <property type="protein sequence ID" value="QRG66688.1"/>
    <property type="molecule type" value="Genomic_DNA"/>
</dbReference>
<proteinExistence type="predicted"/>
<keyword evidence="2" id="KW-1185">Reference proteome</keyword>
<evidence type="ECO:0000313" key="1">
    <source>
        <dbReference type="EMBL" id="QRG66688.1"/>
    </source>
</evidence>
<reference evidence="1 2" key="1">
    <citation type="submission" date="2021-01" db="EMBL/GenBank/DDBJ databases">
        <title>Identification of strong promoters based on the transcriptome of Brevibacillus choshinensis.</title>
        <authorList>
            <person name="Yao D."/>
            <person name="Zhang K."/>
            <person name="Wu J."/>
        </authorList>
    </citation>
    <scope>NUCLEOTIDE SEQUENCE [LARGE SCALE GENOMIC DNA]</scope>
    <source>
        <strain evidence="1 2">HPD31-SP3</strain>
    </source>
</reference>
<gene>
    <name evidence="1" type="ORF">JNE38_24780</name>
</gene>
<name>A0ABX7FKF6_BRECH</name>
<evidence type="ECO:0000313" key="2">
    <source>
        <dbReference type="Proteomes" id="UP000596248"/>
    </source>
</evidence>
<evidence type="ECO:0008006" key="3">
    <source>
        <dbReference type="Google" id="ProtNLM"/>
    </source>
</evidence>
<dbReference type="Proteomes" id="UP000596248">
    <property type="component" value="Chromosome"/>
</dbReference>
<sequence>MFTVQYVPLSKIKPDVPAKMTSHIRKLRSMMWDCMHLLVVRKNQNDGSYAILLGNERYEYLSKHTKKLVAPCLVDDSTPKIQEPNWLYRFRRKRLQVLVPGIKIDSITPAAWSIIRTFLKEEPRFKQLKRRQQIHVLVQAVRYRKIVVASMKMKVDQLSS</sequence>
<accession>A0ABX7FKF6</accession>